<dbReference type="SMART" id="SM00849">
    <property type="entry name" value="Lactamase_B"/>
    <property type="match status" value="1"/>
</dbReference>
<sequence length="322" mass="36052">MSLRQIEKDIWQVVLPTPFAVGPVNAFLLRKNERWLLIDAGPNTDEAEAVLIDALSELGRSPADLDAIVLTHHHPDHTGLIGRLSKAIPIYGHKRLGPWLSQNPAFAKRYNDYFRELARQMGVPDDYAGAIPSLEDYMTFAGKGTVDQVIDEGDRLPSFEEWTVIYTPGHAQSHISLLRNDGLMVAGDVLLERITSNAVLEPPYDKSEAAPKTLMQYRQSLEKCLTLPINKVLPGHGTAFDFTDSFVLEKLSAQEERRDQIFQSIKKEKLTAFQIGQLLFPNAWKRELDLVLSEVKGYVDWLLQDGKIVAVKSGTADVYASL</sequence>
<name>A0ABV9GL22_9BACL</name>
<keyword evidence="3" id="KW-1185">Reference proteome</keyword>
<organism evidence="2 3">
    <name type="scientific">Camelliibacillus cellulosilyticus</name>
    <dbReference type="NCBI Taxonomy" id="2174486"/>
    <lineage>
        <taxon>Bacteria</taxon>
        <taxon>Bacillati</taxon>
        <taxon>Bacillota</taxon>
        <taxon>Bacilli</taxon>
        <taxon>Bacillales</taxon>
        <taxon>Sporolactobacillaceae</taxon>
        <taxon>Camelliibacillus</taxon>
    </lineage>
</organism>
<evidence type="ECO:0000313" key="2">
    <source>
        <dbReference type="EMBL" id="MFC4617910.1"/>
    </source>
</evidence>
<evidence type="ECO:0000259" key="1">
    <source>
        <dbReference type="SMART" id="SM00849"/>
    </source>
</evidence>
<proteinExistence type="predicted"/>
<protein>
    <submittedName>
        <fullName evidence="2">MBL fold metallo-hydrolase</fullName>
    </submittedName>
</protein>
<feature type="domain" description="Metallo-beta-lactamase" evidence="1">
    <location>
        <begin position="23"/>
        <end position="236"/>
    </location>
</feature>
<dbReference type="RefSeq" id="WP_376844925.1">
    <property type="nucleotide sequence ID" value="NZ_JBHSFW010000001.1"/>
</dbReference>
<evidence type="ECO:0000313" key="3">
    <source>
        <dbReference type="Proteomes" id="UP001596022"/>
    </source>
</evidence>
<dbReference type="SUPFAM" id="SSF56281">
    <property type="entry name" value="Metallo-hydrolase/oxidoreductase"/>
    <property type="match status" value="1"/>
</dbReference>
<dbReference type="PANTHER" id="PTHR42951">
    <property type="entry name" value="METALLO-BETA-LACTAMASE DOMAIN-CONTAINING"/>
    <property type="match status" value="1"/>
</dbReference>
<comment type="caution">
    <text evidence="2">The sequence shown here is derived from an EMBL/GenBank/DDBJ whole genome shotgun (WGS) entry which is preliminary data.</text>
</comment>
<dbReference type="EMBL" id="JBHSFW010000001">
    <property type="protein sequence ID" value="MFC4617910.1"/>
    <property type="molecule type" value="Genomic_DNA"/>
</dbReference>
<dbReference type="PANTHER" id="PTHR42951:SF21">
    <property type="entry name" value="METALLO-HYDROLASE YQJP-RELATED"/>
    <property type="match status" value="1"/>
</dbReference>
<dbReference type="Pfam" id="PF00753">
    <property type="entry name" value="Lactamase_B"/>
    <property type="match status" value="1"/>
</dbReference>
<dbReference type="Proteomes" id="UP001596022">
    <property type="component" value="Unassembled WGS sequence"/>
</dbReference>
<dbReference type="InterPro" id="IPR001279">
    <property type="entry name" value="Metallo-B-lactamas"/>
</dbReference>
<reference evidence="3" key="1">
    <citation type="journal article" date="2019" name="Int. J. Syst. Evol. Microbiol.">
        <title>The Global Catalogue of Microorganisms (GCM) 10K type strain sequencing project: providing services to taxonomists for standard genome sequencing and annotation.</title>
        <authorList>
            <consortium name="The Broad Institute Genomics Platform"/>
            <consortium name="The Broad Institute Genome Sequencing Center for Infectious Disease"/>
            <person name="Wu L."/>
            <person name="Ma J."/>
        </authorList>
    </citation>
    <scope>NUCLEOTIDE SEQUENCE [LARGE SCALE GENOMIC DNA]</scope>
    <source>
        <strain evidence="3">CGMCC 1.16306</strain>
    </source>
</reference>
<dbReference type="Gene3D" id="3.60.15.10">
    <property type="entry name" value="Ribonuclease Z/Hydroxyacylglutathione hydrolase-like"/>
    <property type="match status" value="1"/>
</dbReference>
<dbReference type="InterPro" id="IPR036866">
    <property type="entry name" value="RibonucZ/Hydroxyglut_hydro"/>
</dbReference>
<dbReference type="InterPro" id="IPR050855">
    <property type="entry name" value="NDM-1-like"/>
</dbReference>
<accession>A0ABV9GL22</accession>
<gene>
    <name evidence="2" type="ORF">ACFO4N_04100</name>
</gene>